<keyword evidence="6" id="KW-0479">Metal-binding</keyword>
<feature type="compositionally biased region" description="Basic and acidic residues" evidence="13">
    <location>
        <begin position="420"/>
        <end position="429"/>
    </location>
</feature>
<keyword evidence="16" id="KW-0255">Endonuclease</keyword>
<comment type="caution">
    <text evidence="16">The sequence shown here is derived from an EMBL/GenBank/DDBJ whole genome shotgun (WGS) entry which is preliminary data.</text>
</comment>
<name>A0AAN7BDP9_9PEZI</name>
<evidence type="ECO:0000256" key="7">
    <source>
        <dbReference type="ARBA" id="ARBA00022801"/>
    </source>
</evidence>
<evidence type="ECO:0000256" key="13">
    <source>
        <dbReference type="SAM" id="MobiDB-lite"/>
    </source>
</evidence>
<dbReference type="EMBL" id="MU858045">
    <property type="protein sequence ID" value="KAK4220193.1"/>
    <property type="molecule type" value="Genomic_DNA"/>
</dbReference>
<feature type="transmembrane region" description="Helical" evidence="14">
    <location>
        <begin position="464"/>
        <end position="483"/>
    </location>
</feature>
<evidence type="ECO:0000256" key="5">
    <source>
        <dbReference type="ARBA" id="ARBA00022692"/>
    </source>
</evidence>
<gene>
    <name evidence="16" type="ORF">QBC37DRAFT_381892</name>
</gene>
<protein>
    <submittedName>
        <fullName evidence="16">Endonuclease/exonuclease/phosphatase</fullName>
    </submittedName>
</protein>
<evidence type="ECO:0000256" key="10">
    <source>
        <dbReference type="ARBA" id="ARBA00022989"/>
    </source>
</evidence>
<keyword evidence="10 14" id="KW-1133">Transmembrane helix</keyword>
<reference evidence="16" key="2">
    <citation type="submission" date="2023-05" db="EMBL/GenBank/DDBJ databases">
        <authorList>
            <consortium name="Lawrence Berkeley National Laboratory"/>
            <person name="Steindorff A."/>
            <person name="Hensen N."/>
            <person name="Bonometti L."/>
            <person name="Westerberg I."/>
            <person name="Brannstrom I.O."/>
            <person name="Guillou S."/>
            <person name="Cros-Aarteil S."/>
            <person name="Calhoun S."/>
            <person name="Haridas S."/>
            <person name="Kuo A."/>
            <person name="Mondo S."/>
            <person name="Pangilinan J."/>
            <person name="Riley R."/>
            <person name="Labutti K."/>
            <person name="Andreopoulos B."/>
            <person name="Lipzen A."/>
            <person name="Chen C."/>
            <person name="Yanf M."/>
            <person name="Daum C."/>
            <person name="Ng V."/>
            <person name="Clum A."/>
            <person name="Ohm R."/>
            <person name="Martin F."/>
            <person name="Silar P."/>
            <person name="Natvig D."/>
            <person name="Lalanne C."/>
            <person name="Gautier V."/>
            <person name="Ament-Velasquez S.L."/>
            <person name="Kruys A."/>
            <person name="Hutchinson M.I."/>
            <person name="Powell A.J."/>
            <person name="Barry K."/>
            <person name="Miller A.N."/>
            <person name="Grigoriev I.V."/>
            <person name="Debuchy R."/>
            <person name="Gladieux P."/>
            <person name="Thoren M.H."/>
            <person name="Johannesson H."/>
        </authorList>
    </citation>
    <scope>NUCLEOTIDE SEQUENCE</scope>
    <source>
        <strain evidence="16">PSN293</strain>
    </source>
</reference>
<evidence type="ECO:0000256" key="11">
    <source>
        <dbReference type="ARBA" id="ARBA00023098"/>
    </source>
</evidence>
<dbReference type="FunFam" id="3.60.10.10:FF:000059">
    <property type="entry name" value="Inositol phosphosphingolipids phospholipase C"/>
    <property type="match status" value="1"/>
</dbReference>
<dbReference type="GO" id="GO:0016020">
    <property type="term" value="C:membrane"/>
    <property type="evidence" value="ECO:0007669"/>
    <property type="project" value="UniProtKB-SubCell"/>
</dbReference>
<comment type="pathway">
    <text evidence="2">Lipid metabolism; sphingolipid metabolism.</text>
</comment>
<reference evidence="16" key="1">
    <citation type="journal article" date="2023" name="Mol. Phylogenet. Evol.">
        <title>Genome-scale phylogeny and comparative genomics of the fungal order Sordariales.</title>
        <authorList>
            <person name="Hensen N."/>
            <person name="Bonometti L."/>
            <person name="Westerberg I."/>
            <person name="Brannstrom I.O."/>
            <person name="Guillou S."/>
            <person name="Cros-Aarteil S."/>
            <person name="Calhoun S."/>
            <person name="Haridas S."/>
            <person name="Kuo A."/>
            <person name="Mondo S."/>
            <person name="Pangilinan J."/>
            <person name="Riley R."/>
            <person name="LaButti K."/>
            <person name="Andreopoulos B."/>
            <person name="Lipzen A."/>
            <person name="Chen C."/>
            <person name="Yan M."/>
            <person name="Daum C."/>
            <person name="Ng V."/>
            <person name="Clum A."/>
            <person name="Steindorff A."/>
            <person name="Ohm R.A."/>
            <person name="Martin F."/>
            <person name="Silar P."/>
            <person name="Natvig D.O."/>
            <person name="Lalanne C."/>
            <person name="Gautier V."/>
            <person name="Ament-Velasquez S.L."/>
            <person name="Kruys A."/>
            <person name="Hutchinson M.I."/>
            <person name="Powell A.J."/>
            <person name="Barry K."/>
            <person name="Miller A.N."/>
            <person name="Grigoriev I.V."/>
            <person name="Debuchy R."/>
            <person name="Gladieux P."/>
            <person name="Hiltunen Thoren M."/>
            <person name="Johannesson H."/>
        </authorList>
    </citation>
    <scope>NUCLEOTIDE SEQUENCE</scope>
    <source>
        <strain evidence="16">PSN293</strain>
    </source>
</reference>
<evidence type="ECO:0000256" key="12">
    <source>
        <dbReference type="ARBA" id="ARBA00023136"/>
    </source>
</evidence>
<comment type="similarity">
    <text evidence="4">Belongs to the neutral sphingomyelinase family.</text>
</comment>
<evidence type="ECO:0000313" key="17">
    <source>
        <dbReference type="Proteomes" id="UP001301769"/>
    </source>
</evidence>
<evidence type="ECO:0000256" key="14">
    <source>
        <dbReference type="SAM" id="Phobius"/>
    </source>
</evidence>
<dbReference type="Pfam" id="PF03372">
    <property type="entry name" value="Exo_endo_phos"/>
    <property type="match status" value="1"/>
</dbReference>
<keyword evidence="8" id="KW-0460">Magnesium</keyword>
<feature type="region of interest" description="Disordered" evidence="13">
    <location>
        <begin position="403"/>
        <end position="429"/>
    </location>
</feature>
<keyword evidence="9" id="KW-0746">Sphingolipid metabolism</keyword>
<keyword evidence="12 14" id="KW-0472">Membrane</keyword>
<evidence type="ECO:0000313" key="16">
    <source>
        <dbReference type="EMBL" id="KAK4220193.1"/>
    </source>
</evidence>
<dbReference type="PANTHER" id="PTHR16320:SF24">
    <property type="entry name" value="PHOSPHODIESTERASE, PUTATIVE-RELATED"/>
    <property type="match status" value="1"/>
</dbReference>
<evidence type="ECO:0000256" key="4">
    <source>
        <dbReference type="ARBA" id="ARBA00006335"/>
    </source>
</evidence>
<evidence type="ECO:0000256" key="9">
    <source>
        <dbReference type="ARBA" id="ARBA00022919"/>
    </source>
</evidence>
<dbReference type="Gene3D" id="3.60.10.10">
    <property type="entry name" value="Endonuclease/exonuclease/phosphatase"/>
    <property type="match status" value="1"/>
</dbReference>
<feature type="domain" description="Endonuclease/exonuclease/phosphatase" evidence="15">
    <location>
        <begin position="14"/>
        <end position="326"/>
    </location>
</feature>
<dbReference type="InterPro" id="IPR036691">
    <property type="entry name" value="Endo/exonu/phosph_ase_sf"/>
</dbReference>
<keyword evidence="5 14" id="KW-0812">Transmembrane</keyword>
<feature type="transmembrane region" description="Helical" evidence="14">
    <location>
        <begin position="489"/>
        <end position="515"/>
    </location>
</feature>
<sequence>MGPPEHLPTEISVITLNCWGLKYISDLRRERLTEIGRQIAIADPQPHIVALQECWTQEDYRSIRRQTRFILPYGKFYHSGALGGGLAIFSKWPIQESTMFRYPLNGRPTAFWRGDWFVGKGVACAKIRFGPDPKHIIEVFNTHTHAPYEGGQPDDSYLCHRMAQAWEVSKLLRGAAERGHLVLALGDFNMIPLSLEHRIITGLAPVSDTWRVLHPDSSLGPAGHPAEKARNRPVPTAEFNLVENGAASDGPYNTWRWTPAQRKVLGPGKPEVTVSPDTPDHRGKRLDYVFASTGEIPALGGSWTVRRVKVGMTMRHPELGCSLSDHFGVEATLGFVPMHASSNGVESREPAPATAPVTSSTGKVIKPELNSEIDTLIPGSASNKETYTAGLEDLFHNGTYLQSPTTSSFQDDSASKKNRTSFDENNRPTEQHLLRLPDAESNELLELVRKYRAREQAQLKYRALHFWVALLLTIACLVGIWFVGSRTYVGFILILFSSLNLTAGTIDGLLALLFFRGELKTLKEFEWEVRSAKAFGEAISASASGGRVIGGWLAGVAAVRLDDEDEELNED</sequence>
<keyword evidence="7" id="KW-0378">Hydrolase</keyword>
<dbReference type="AlphaFoldDB" id="A0AAN7BDP9"/>
<keyword evidence="16" id="KW-0540">Nuclease</keyword>
<dbReference type="PANTHER" id="PTHR16320">
    <property type="entry name" value="SPHINGOMYELINASE FAMILY MEMBER"/>
    <property type="match status" value="1"/>
</dbReference>
<keyword evidence="17" id="KW-1185">Reference proteome</keyword>
<feature type="compositionally biased region" description="Polar residues" evidence="13">
    <location>
        <begin position="403"/>
        <end position="412"/>
    </location>
</feature>
<dbReference type="SUPFAM" id="SSF56219">
    <property type="entry name" value="DNase I-like"/>
    <property type="match status" value="1"/>
</dbReference>
<proteinExistence type="inferred from homology"/>
<accession>A0AAN7BDP9</accession>
<dbReference type="Proteomes" id="UP001301769">
    <property type="component" value="Unassembled WGS sequence"/>
</dbReference>
<evidence type="ECO:0000256" key="3">
    <source>
        <dbReference type="ARBA" id="ARBA00004991"/>
    </source>
</evidence>
<evidence type="ECO:0000256" key="6">
    <source>
        <dbReference type="ARBA" id="ARBA00022723"/>
    </source>
</evidence>
<dbReference type="InterPro" id="IPR038772">
    <property type="entry name" value="Sph/SMPD2-like"/>
</dbReference>
<comment type="pathway">
    <text evidence="3">Sphingolipid metabolism.</text>
</comment>
<evidence type="ECO:0000259" key="15">
    <source>
        <dbReference type="Pfam" id="PF03372"/>
    </source>
</evidence>
<keyword evidence="11" id="KW-0443">Lipid metabolism</keyword>
<evidence type="ECO:0000256" key="8">
    <source>
        <dbReference type="ARBA" id="ARBA00022842"/>
    </source>
</evidence>
<dbReference type="GO" id="GO:0004519">
    <property type="term" value="F:endonuclease activity"/>
    <property type="evidence" value="ECO:0007669"/>
    <property type="project" value="UniProtKB-KW"/>
</dbReference>
<evidence type="ECO:0000256" key="1">
    <source>
        <dbReference type="ARBA" id="ARBA00004141"/>
    </source>
</evidence>
<dbReference type="GO" id="GO:0046872">
    <property type="term" value="F:metal ion binding"/>
    <property type="evidence" value="ECO:0007669"/>
    <property type="project" value="UniProtKB-KW"/>
</dbReference>
<dbReference type="InterPro" id="IPR005135">
    <property type="entry name" value="Endo/exonuclease/phosphatase"/>
</dbReference>
<evidence type="ECO:0000256" key="2">
    <source>
        <dbReference type="ARBA" id="ARBA00004760"/>
    </source>
</evidence>
<dbReference type="GO" id="GO:0004767">
    <property type="term" value="F:sphingomyelin phosphodiesterase activity"/>
    <property type="evidence" value="ECO:0007669"/>
    <property type="project" value="InterPro"/>
</dbReference>
<comment type="subcellular location">
    <subcellularLocation>
        <location evidence="1">Membrane</location>
        <topology evidence="1">Multi-pass membrane protein</topology>
    </subcellularLocation>
</comment>
<organism evidence="16 17">
    <name type="scientific">Rhypophila decipiens</name>
    <dbReference type="NCBI Taxonomy" id="261697"/>
    <lineage>
        <taxon>Eukaryota</taxon>
        <taxon>Fungi</taxon>
        <taxon>Dikarya</taxon>
        <taxon>Ascomycota</taxon>
        <taxon>Pezizomycotina</taxon>
        <taxon>Sordariomycetes</taxon>
        <taxon>Sordariomycetidae</taxon>
        <taxon>Sordariales</taxon>
        <taxon>Naviculisporaceae</taxon>
        <taxon>Rhypophila</taxon>
    </lineage>
</organism>
<dbReference type="GO" id="GO:0006665">
    <property type="term" value="P:sphingolipid metabolic process"/>
    <property type="evidence" value="ECO:0007669"/>
    <property type="project" value="UniProtKB-KW"/>
</dbReference>